<dbReference type="EMBL" id="JACSPR010000003">
    <property type="protein sequence ID" value="MBD8029841.1"/>
    <property type="molecule type" value="Genomic_DNA"/>
</dbReference>
<dbReference type="AlphaFoldDB" id="A0A8I0HNG6"/>
<dbReference type="GO" id="GO:0016787">
    <property type="term" value="F:hydrolase activity"/>
    <property type="evidence" value="ECO:0007669"/>
    <property type="project" value="UniProtKB-KW"/>
</dbReference>
<dbReference type="InterPro" id="IPR050266">
    <property type="entry name" value="AB_hydrolase_sf"/>
</dbReference>
<proteinExistence type="predicted"/>
<dbReference type="Proteomes" id="UP000650224">
    <property type="component" value="Unassembled WGS sequence"/>
</dbReference>
<dbReference type="GO" id="GO:0016020">
    <property type="term" value="C:membrane"/>
    <property type="evidence" value="ECO:0007669"/>
    <property type="project" value="TreeGrafter"/>
</dbReference>
<dbReference type="PANTHER" id="PTHR43798">
    <property type="entry name" value="MONOACYLGLYCEROL LIPASE"/>
    <property type="match status" value="1"/>
</dbReference>
<accession>A0A8I0HNG6</accession>
<keyword evidence="3" id="KW-1185">Reference proteome</keyword>
<dbReference type="SUPFAM" id="SSF53474">
    <property type="entry name" value="alpha/beta-Hydrolases"/>
    <property type="match status" value="1"/>
</dbReference>
<reference evidence="2 3" key="1">
    <citation type="submission" date="2020-08" db="EMBL/GenBank/DDBJ databases">
        <title>A Genomic Blueprint of the Chicken Gut Microbiome.</title>
        <authorList>
            <person name="Gilroy R."/>
            <person name="Ravi A."/>
            <person name="Getino M."/>
            <person name="Pursley I."/>
            <person name="Horton D.L."/>
            <person name="Alikhan N.-F."/>
            <person name="Baker D."/>
            <person name="Gharbi K."/>
            <person name="Hall N."/>
            <person name="Watson M."/>
            <person name="Adriaenssens E.M."/>
            <person name="Foster-Nyarko E."/>
            <person name="Jarju S."/>
            <person name="Secka A."/>
            <person name="Antonio M."/>
            <person name="Oren A."/>
            <person name="Chaudhuri R."/>
            <person name="La Ragione R.M."/>
            <person name="Hildebrand F."/>
            <person name="Pallen M.J."/>
        </authorList>
    </citation>
    <scope>NUCLEOTIDE SEQUENCE [LARGE SCALE GENOMIC DNA]</scope>
    <source>
        <strain evidence="2 3">Sa1YVA5</strain>
    </source>
</reference>
<feature type="domain" description="AB hydrolase-1" evidence="1">
    <location>
        <begin position="36"/>
        <end position="260"/>
    </location>
</feature>
<dbReference type="Pfam" id="PF00561">
    <property type="entry name" value="Abhydrolase_1"/>
    <property type="match status" value="1"/>
</dbReference>
<dbReference type="InterPro" id="IPR000073">
    <property type="entry name" value="AB_hydrolase_1"/>
</dbReference>
<evidence type="ECO:0000313" key="2">
    <source>
        <dbReference type="EMBL" id="MBD8029841.1"/>
    </source>
</evidence>
<evidence type="ECO:0000259" key="1">
    <source>
        <dbReference type="Pfam" id="PF00561"/>
    </source>
</evidence>
<keyword evidence="2" id="KW-0378">Hydrolase</keyword>
<protein>
    <submittedName>
        <fullName evidence="2">Alpha/beta fold hydrolase</fullName>
    </submittedName>
</protein>
<dbReference type="Gene3D" id="3.40.50.1820">
    <property type="entry name" value="alpha/beta hydrolase"/>
    <property type="match status" value="1"/>
</dbReference>
<comment type="caution">
    <text evidence="2">The sequence shown here is derived from an EMBL/GenBank/DDBJ whole genome shotgun (WGS) entry which is preliminary data.</text>
</comment>
<name>A0A8I0HNG6_9CORY</name>
<evidence type="ECO:0000313" key="3">
    <source>
        <dbReference type="Proteomes" id="UP000650224"/>
    </source>
</evidence>
<dbReference type="InterPro" id="IPR029058">
    <property type="entry name" value="AB_hydrolase_fold"/>
</dbReference>
<gene>
    <name evidence="2" type="ORF">H9627_05790</name>
</gene>
<sequence length="281" mass="30282">MEATVSESMVESFATTLSGKEARPSHAVVRGQGPHHVIMLNGWFGRAGNWGPFADCLDADRFTWHFFEYRGYGTRRDETGVFSLAEIAGEVVDYVQRLEAPQVSVVGHSMGAVIMQRVLLDMPTPPVALVGISPVPASGTPLNEQQRTLFESAATKVESRGRIINLTTGNCLPATWVNHLAQDSWQHTRPHAVGNYLSVWADCDFASELGVRDLPILLLTGDRDPVVTVAAIESAYGGTYPGMQVGTIADTGHYAMFEHPVDLAARVMGFLDAAAGGTGAR</sequence>
<organism evidence="2 3">
    <name type="scientific">Corynebacterium gallinarum</name>
    <dbReference type="NCBI Taxonomy" id="2762214"/>
    <lineage>
        <taxon>Bacteria</taxon>
        <taxon>Bacillati</taxon>
        <taxon>Actinomycetota</taxon>
        <taxon>Actinomycetes</taxon>
        <taxon>Mycobacteriales</taxon>
        <taxon>Corynebacteriaceae</taxon>
        <taxon>Corynebacterium</taxon>
    </lineage>
</organism>
<dbReference type="PANTHER" id="PTHR43798:SF33">
    <property type="entry name" value="HYDROLASE, PUTATIVE (AFU_ORTHOLOGUE AFUA_2G14860)-RELATED"/>
    <property type="match status" value="1"/>
</dbReference>